<gene>
    <name evidence="1" type="ORF">TH25_00985</name>
</gene>
<sequence length="147" mass="16893">MLKDDISSLDDLVKETGIDVLALAVLADVPLNRPRNLELEDLVAQWRWLRLVWSHFSRPEGTPLTDRPSVAPSADVMSIARQIEQYRLNIALAELRIMFQYLQKAPANRQNALQLCFIELLRLFCPYIGHELLYRYGAIKSPDQTES</sequence>
<protein>
    <submittedName>
        <fullName evidence="1">Uncharacterized protein</fullName>
    </submittedName>
</protein>
<evidence type="ECO:0000313" key="1">
    <source>
        <dbReference type="EMBL" id="RCK53972.1"/>
    </source>
</evidence>
<dbReference type="Proteomes" id="UP000252517">
    <property type="component" value="Unassembled WGS sequence"/>
</dbReference>
<accession>A0A367XMK8</accession>
<dbReference type="Gene3D" id="1.10.730.10">
    <property type="entry name" value="Isoleucyl-tRNA Synthetase, Domain 1"/>
    <property type="match status" value="1"/>
</dbReference>
<reference evidence="1 2" key="1">
    <citation type="submission" date="2014-07" db="EMBL/GenBank/DDBJ databases">
        <title>Draft genome sequence of Thalassospira profundimaris S25-3-2.</title>
        <authorList>
            <person name="Lai Q."/>
            <person name="Shao Z."/>
        </authorList>
    </citation>
    <scope>NUCLEOTIDE SEQUENCE [LARGE SCALE GENOMIC DNA]</scope>
    <source>
        <strain evidence="1 2">S25-3-2</strain>
    </source>
</reference>
<organism evidence="1 2">
    <name type="scientific">Thalassospira profundimaris</name>
    <dbReference type="NCBI Taxonomy" id="502049"/>
    <lineage>
        <taxon>Bacteria</taxon>
        <taxon>Pseudomonadati</taxon>
        <taxon>Pseudomonadota</taxon>
        <taxon>Alphaproteobacteria</taxon>
        <taxon>Rhodospirillales</taxon>
        <taxon>Thalassospiraceae</taxon>
        <taxon>Thalassospira</taxon>
    </lineage>
</organism>
<proteinExistence type="predicted"/>
<comment type="caution">
    <text evidence="1">The sequence shown here is derived from an EMBL/GenBank/DDBJ whole genome shotgun (WGS) entry which is preliminary data.</text>
</comment>
<dbReference type="AlphaFoldDB" id="A0A367XMK8"/>
<name>A0A367XMK8_9PROT</name>
<dbReference type="EMBL" id="JPWH01000001">
    <property type="protein sequence ID" value="RCK53972.1"/>
    <property type="molecule type" value="Genomic_DNA"/>
</dbReference>
<evidence type="ECO:0000313" key="2">
    <source>
        <dbReference type="Proteomes" id="UP000252517"/>
    </source>
</evidence>